<evidence type="ECO:0000313" key="1">
    <source>
        <dbReference type="EMBL" id="CAH2070212.1"/>
    </source>
</evidence>
<gene>
    <name evidence="1" type="ORF">TAV2_LOCUS20937</name>
</gene>
<organism evidence="1 2">
    <name type="scientific">Thlaspi arvense</name>
    <name type="common">Field penny-cress</name>
    <dbReference type="NCBI Taxonomy" id="13288"/>
    <lineage>
        <taxon>Eukaryota</taxon>
        <taxon>Viridiplantae</taxon>
        <taxon>Streptophyta</taxon>
        <taxon>Embryophyta</taxon>
        <taxon>Tracheophyta</taxon>
        <taxon>Spermatophyta</taxon>
        <taxon>Magnoliopsida</taxon>
        <taxon>eudicotyledons</taxon>
        <taxon>Gunneridae</taxon>
        <taxon>Pentapetalae</taxon>
        <taxon>rosids</taxon>
        <taxon>malvids</taxon>
        <taxon>Brassicales</taxon>
        <taxon>Brassicaceae</taxon>
        <taxon>Thlaspideae</taxon>
        <taxon>Thlaspi</taxon>
    </lineage>
</organism>
<dbReference type="AlphaFoldDB" id="A0AAU9SP10"/>
<sequence length="62" mass="7397">MQVTGEFDKYQMTKKLKKIYEYVDIIALEQDGESKEKPIPVKKPEPIVKKTSSFRRWKIGFF</sequence>
<keyword evidence="2" id="KW-1185">Reference proteome</keyword>
<protein>
    <submittedName>
        <fullName evidence="1">Uncharacterized protein</fullName>
    </submittedName>
</protein>
<dbReference type="EMBL" id="OU466862">
    <property type="protein sequence ID" value="CAH2070212.1"/>
    <property type="molecule type" value="Genomic_DNA"/>
</dbReference>
<proteinExistence type="predicted"/>
<dbReference type="Proteomes" id="UP000836841">
    <property type="component" value="Chromosome 6"/>
</dbReference>
<reference evidence="1 2" key="1">
    <citation type="submission" date="2022-03" db="EMBL/GenBank/DDBJ databases">
        <authorList>
            <person name="Nunn A."/>
            <person name="Chopra R."/>
            <person name="Nunn A."/>
            <person name="Contreras Garrido A."/>
        </authorList>
    </citation>
    <scope>NUCLEOTIDE SEQUENCE [LARGE SCALE GENOMIC DNA]</scope>
</reference>
<accession>A0AAU9SP10</accession>
<evidence type="ECO:0000313" key="2">
    <source>
        <dbReference type="Proteomes" id="UP000836841"/>
    </source>
</evidence>
<name>A0AAU9SP10_THLAR</name>